<name>A0A328UG65_9FIRM</name>
<dbReference type="Proteomes" id="UP000249377">
    <property type="component" value="Unassembled WGS sequence"/>
</dbReference>
<feature type="transmembrane region" description="Helical" evidence="1">
    <location>
        <begin position="43"/>
        <end position="61"/>
    </location>
</feature>
<feature type="transmembrane region" description="Helical" evidence="1">
    <location>
        <begin position="102"/>
        <end position="128"/>
    </location>
</feature>
<feature type="transmembrane region" description="Helical" evidence="1">
    <location>
        <begin position="219"/>
        <end position="237"/>
    </location>
</feature>
<evidence type="ECO:0000313" key="3">
    <source>
        <dbReference type="Proteomes" id="UP000249377"/>
    </source>
</evidence>
<accession>A0A328UG65</accession>
<dbReference type="NCBIfam" id="TIGR04370">
    <property type="entry name" value="glyco_rpt_poly"/>
    <property type="match status" value="1"/>
</dbReference>
<feature type="transmembrane region" description="Helical" evidence="1">
    <location>
        <begin position="68"/>
        <end position="90"/>
    </location>
</feature>
<feature type="transmembrane region" description="Helical" evidence="1">
    <location>
        <begin position="459"/>
        <end position="481"/>
    </location>
</feature>
<dbReference type="AlphaFoldDB" id="A0A328UG65"/>
<dbReference type="EMBL" id="QLYR01000001">
    <property type="protein sequence ID" value="RAQ30616.1"/>
    <property type="molecule type" value="Genomic_DNA"/>
</dbReference>
<feature type="transmembrane region" description="Helical" evidence="1">
    <location>
        <begin position="20"/>
        <end position="37"/>
    </location>
</feature>
<evidence type="ECO:0000256" key="1">
    <source>
        <dbReference type="SAM" id="Phobius"/>
    </source>
</evidence>
<comment type="caution">
    <text evidence="2">The sequence shown here is derived from an EMBL/GenBank/DDBJ whole genome shotgun (WGS) entry which is preliminary data.</text>
</comment>
<dbReference type="InterPro" id="IPR029468">
    <property type="entry name" value="O-ag_pol_Wzy"/>
</dbReference>
<keyword evidence="1" id="KW-0812">Transmembrane</keyword>
<gene>
    <name evidence="2" type="ORF">DPQ25_03775</name>
</gene>
<feature type="transmembrane region" description="Helical" evidence="1">
    <location>
        <begin position="194"/>
        <end position="212"/>
    </location>
</feature>
<reference evidence="2 3" key="1">
    <citation type="submission" date="2018-06" db="EMBL/GenBank/DDBJ databases">
        <title>Noncontiguous genome sequence of Ruminococcaceae bacterium ASD2818.</title>
        <authorList>
            <person name="Chaplin A.V."/>
            <person name="Sokolova S.R."/>
            <person name="Kochetkova T.O."/>
            <person name="Goltsov A.Y."/>
            <person name="Trofimov D.Y."/>
            <person name="Efimov B.A."/>
        </authorList>
    </citation>
    <scope>NUCLEOTIDE SEQUENCE [LARGE SCALE GENOMIC DNA]</scope>
    <source>
        <strain evidence="2 3">ASD2818</strain>
    </source>
</reference>
<organism evidence="2 3">
    <name type="scientific">Hydrogeniiclostridium mannosilyticum</name>
    <dbReference type="NCBI Taxonomy" id="2764322"/>
    <lineage>
        <taxon>Bacteria</taxon>
        <taxon>Bacillati</taxon>
        <taxon>Bacillota</taxon>
        <taxon>Clostridia</taxon>
        <taxon>Eubacteriales</taxon>
        <taxon>Acutalibacteraceae</taxon>
        <taxon>Hydrogeniiclostridium</taxon>
    </lineage>
</organism>
<dbReference type="Pfam" id="PF14296">
    <property type="entry name" value="O-ag_pol_Wzy"/>
    <property type="match status" value="1"/>
</dbReference>
<keyword evidence="1" id="KW-0472">Membrane</keyword>
<protein>
    <submittedName>
        <fullName evidence="2">Oligosaccharide repeat unit polymerase</fullName>
    </submittedName>
</protein>
<keyword evidence="3" id="KW-1185">Reference proteome</keyword>
<proteinExistence type="predicted"/>
<evidence type="ECO:0000313" key="2">
    <source>
        <dbReference type="EMBL" id="RAQ30616.1"/>
    </source>
</evidence>
<sequence length="502" mass="57291">MITADNLIAVDKKEMSMARYLRYCCLILSWMLFGIGLCLGNFNILLCANLCLLISNLLFAAENIRDRIFFLFFNLTFFVFLLSRPVISMFRNVKWWNFEVSAVYFALIAIFVSLFCIQIGGIAADRFIAKKIAIVPKWFSMDEFDFQRALRIVSFGFWIITMLCFLIEEADKLVFMQGKAYEDYYILYHNSLPFYIHIPASLMIYALCIYLATLPQKHWAFFVLSVYVLSAVPSLIIGIRNPIVENAIFAFLYFFVRDTLGDEKKWIGKLEKALLICIIPVSLVFLSAYNYIRQGEAVATSGLWGSIVDLFYKQGVSFEVLCIGFQSIPSLPNSAFKNYTFGPFIDYFTHSGLSSKLFGTMDLSGNSVEHAVYGNSFAHSMSYTARSDYLQGHGWGSSFILEVFTDGGICGVILFSLLLGLGLLFLMRLLRGKTFARIVALTSLLSLFFMPRGEATGSFLFIVSVQFWITFIICFFGAGLCKRPYTRFNCQRLFNKRYINVK</sequence>
<keyword evidence="1" id="KW-1133">Transmembrane helix</keyword>
<feature type="transmembrane region" description="Helical" evidence="1">
    <location>
        <begin position="403"/>
        <end position="427"/>
    </location>
</feature>
<feature type="transmembrane region" description="Helical" evidence="1">
    <location>
        <begin position="149"/>
        <end position="168"/>
    </location>
</feature>
<feature type="transmembrane region" description="Helical" evidence="1">
    <location>
        <begin position="273"/>
        <end position="292"/>
    </location>
</feature>